<name>A0ABT7LYP5_9CYAN</name>
<keyword evidence="3" id="KW-1185">Reference proteome</keyword>
<evidence type="ECO:0000256" key="1">
    <source>
        <dbReference type="SAM" id="Phobius"/>
    </source>
</evidence>
<keyword evidence="1" id="KW-0812">Transmembrane</keyword>
<evidence type="ECO:0000313" key="3">
    <source>
        <dbReference type="Proteomes" id="UP001230986"/>
    </source>
</evidence>
<dbReference type="Proteomes" id="UP001230986">
    <property type="component" value="Unassembled WGS sequence"/>
</dbReference>
<gene>
    <name evidence="2" type="ORF">QQ055_05520</name>
</gene>
<keyword evidence="1" id="KW-0472">Membrane</keyword>
<proteinExistence type="predicted"/>
<reference evidence="2 3" key="1">
    <citation type="submission" date="2023-06" db="EMBL/GenBank/DDBJ databases">
        <title>Whole genome sequence of Oscillatoria calcuttensis NRMC-F 0142.</title>
        <authorList>
            <person name="Shakena Fathima T."/>
            <person name="Muralitharan G."/>
            <person name="Thajuddin N."/>
        </authorList>
    </citation>
    <scope>NUCLEOTIDE SEQUENCE [LARGE SCALE GENOMIC DNA]</scope>
    <source>
        <strain evidence="2 3">NRMC-F 0142</strain>
    </source>
</reference>
<protein>
    <submittedName>
        <fullName evidence="2">Uncharacterized protein</fullName>
    </submittedName>
</protein>
<comment type="caution">
    <text evidence="2">The sequence shown here is derived from an EMBL/GenBank/DDBJ whole genome shotgun (WGS) entry which is preliminary data.</text>
</comment>
<evidence type="ECO:0000313" key="2">
    <source>
        <dbReference type="EMBL" id="MDL5056924.1"/>
    </source>
</evidence>
<keyword evidence="1" id="KW-1133">Transmembrane helix</keyword>
<accession>A0ABT7LYP5</accession>
<dbReference type="EMBL" id="JASVEJ010000021">
    <property type="protein sequence ID" value="MDL5056924.1"/>
    <property type="molecule type" value="Genomic_DNA"/>
</dbReference>
<organism evidence="2 3">
    <name type="scientific">Geitlerinema calcuttense NRMC-F 0142</name>
    <dbReference type="NCBI Taxonomy" id="2922238"/>
    <lineage>
        <taxon>Bacteria</taxon>
        <taxon>Bacillati</taxon>
        <taxon>Cyanobacteriota</taxon>
        <taxon>Cyanophyceae</taxon>
        <taxon>Geitlerinematales</taxon>
        <taxon>Geitlerinemataceae</taxon>
        <taxon>Geitlerinema</taxon>
    </lineage>
</organism>
<dbReference type="RefSeq" id="WP_284475489.1">
    <property type="nucleotide sequence ID" value="NZ_JASVEJ010000021.1"/>
</dbReference>
<feature type="transmembrane region" description="Helical" evidence="1">
    <location>
        <begin position="9"/>
        <end position="28"/>
    </location>
</feature>
<sequence length="51" mass="5741">MFSLTKQEQILIAVILSAGLLGGLVMIWRGSTLESRPIPEEKISHEEDQFQ</sequence>